<name>A0AAV7RH84_PLEWA</name>
<proteinExistence type="predicted"/>
<dbReference type="Proteomes" id="UP001066276">
    <property type="component" value="Chromosome 5"/>
</dbReference>
<dbReference type="AlphaFoldDB" id="A0AAV7RH84"/>
<gene>
    <name evidence="2" type="ORF">NDU88_003078</name>
</gene>
<feature type="region of interest" description="Disordered" evidence="1">
    <location>
        <begin position="19"/>
        <end position="71"/>
    </location>
</feature>
<evidence type="ECO:0000313" key="2">
    <source>
        <dbReference type="EMBL" id="KAJ1150283.1"/>
    </source>
</evidence>
<comment type="caution">
    <text evidence="2">The sequence shown here is derived from an EMBL/GenBank/DDBJ whole genome shotgun (WGS) entry which is preliminary data.</text>
</comment>
<evidence type="ECO:0000313" key="3">
    <source>
        <dbReference type="Proteomes" id="UP001066276"/>
    </source>
</evidence>
<evidence type="ECO:0000256" key="1">
    <source>
        <dbReference type="SAM" id="MobiDB-lite"/>
    </source>
</evidence>
<dbReference type="EMBL" id="JANPWB010000009">
    <property type="protein sequence ID" value="KAJ1150283.1"/>
    <property type="molecule type" value="Genomic_DNA"/>
</dbReference>
<accession>A0AAV7RH84</accession>
<protein>
    <submittedName>
        <fullName evidence="2">Uncharacterized protein</fullName>
    </submittedName>
</protein>
<sequence>MKEVRKVNSRLGVELPVTEIPTSNCFSPQMERGVTERGDPEGEGEWNPKKSHRPEGSEERNHGLQRCERGRGQQRIQEMIAVLSTDFKGRFAVSEANQRGIQVACTKLEGKIDGVAKCTQTLEKRVHDFSMKSGVNTNEIQELKRRGKAMADKLERLDNNARRNDIRILNIPEGTEGKDLKLFVIKVLREALL</sequence>
<keyword evidence="3" id="KW-1185">Reference proteome</keyword>
<reference evidence="2" key="1">
    <citation type="journal article" date="2022" name="bioRxiv">
        <title>Sequencing and chromosome-scale assembly of the giantPleurodeles waltlgenome.</title>
        <authorList>
            <person name="Brown T."/>
            <person name="Elewa A."/>
            <person name="Iarovenko S."/>
            <person name="Subramanian E."/>
            <person name="Araus A.J."/>
            <person name="Petzold A."/>
            <person name="Susuki M."/>
            <person name="Suzuki K.-i.T."/>
            <person name="Hayashi T."/>
            <person name="Toyoda A."/>
            <person name="Oliveira C."/>
            <person name="Osipova E."/>
            <person name="Leigh N.D."/>
            <person name="Simon A."/>
            <person name="Yun M.H."/>
        </authorList>
    </citation>
    <scope>NUCLEOTIDE SEQUENCE</scope>
    <source>
        <strain evidence="2">20211129_DDA</strain>
        <tissue evidence="2">Liver</tissue>
    </source>
</reference>
<organism evidence="2 3">
    <name type="scientific">Pleurodeles waltl</name>
    <name type="common">Iberian ribbed newt</name>
    <dbReference type="NCBI Taxonomy" id="8319"/>
    <lineage>
        <taxon>Eukaryota</taxon>
        <taxon>Metazoa</taxon>
        <taxon>Chordata</taxon>
        <taxon>Craniata</taxon>
        <taxon>Vertebrata</taxon>
        <taxon>Euteleostomi</taxon>
        <taxon>Amphibia</taxon>
        <taxon>Batrachia</taxon>
        <taxon>Caudata</taxon>
        <taxon>Salamandroidea</taxon>
        <taxon>Salamandridae</taxon>
        <taxon>Pleurodelinae</taxon>
        <taxon>Pleurodeles</taxon>
    </lineage>
</organism>
<feature type="compositionally biased region" description="Basic and acidic residues" evidence="1">
    <location>
        <begin position="53"/>
        <end position="71"/>
    </location>
</feature>